<dbReference type="AlphaFoldDB" id="A0A1G2QCM9"/>
<protein>
    <submittedName>
        <fullName evidence="1">Uncharacterized protein</fullName>
    </submittedName>
</protein>
<organism evidence="1 2">
    <name type="scientific">Candidatus Vogelbacteria bacterium RIFOXYB1_FULL_42_16</name>
    <dbReference type="NCBI Taxonomy" id="1802436"/>
    <lineage>
        <taxon>Bacteria</taxon>
        <taxon>Candidatus Vogeliibacteriota</taxon>
    </lineage>
</organism>
<reference evidence="1 2" key="1">
    <citation type="journal article" date="2016" name="Nat. Commun.">
        <title>Thousands of microbial genomes shed light on interconnected biogeochemical processes in an aquifer system.</title>
        <authorList>
            <person name="Anantharaman K."/>
            <person name="Brown C.T."/>
            <person name="Hug L.A."/>
            <person name="Sharon I."/>
            <person name="Castelle C.J."/>
            <person name="Probst A.J."/>
            <person name="Thomas B.C."/>
            <person name="Singh A."/>
            <person name="Wilkins M.J."/>
            <person name="Karaoz U."/>
            <person name="Brodie E.L."/>
            <person name="Williams K.H."/>
            <person name="Hubbard S.S."/>
            <person name="Banfield J.F."/>
        </authorList>
    </citation>
    <scope>NUCLEOTIDE SEQUENCE [LARGE SCALE GENOMIC DNA]</scope>
</reference>
<sequence length="70" mass="8093">MSRCHLDIKNEKLFDKICDWCIITIRQGVQVVEAKKQQEETQDMNVLFSSSRSNYYFLMSDDANTAPSTA</sequence>
<gene>
    <name evidence="1" type="ORF">A2370_02530</name>
</gene>
<accession>A0A1G2QCM9</accession>
<comment type="caution">
    <text evidence="1">The sequence shown here is derived from an EMBL/GenBank/DDBJ whole genome shotgun (WGS) entry which is preliminary data.</text>
</comment>
<proteinExistence type="predicted"/>
<name>A0A1G2QCM9_9BACT</name>
<evidence type="ECO:0000313" key="2">
    <source>
        <dbReference type="Proteomes" id="UP000176222"/>
    </source>
</evidence>
<evidence type="ECO:0000313" key="1">
    <source>
        <dbReference type="EMBL" id="OHA57772.1"/>
    </source>
</evidence>
<dbReference type="Proteomes" id="UP000176222">
    <property type="component" value="Unassembled WGS sequence"/>
</dbReference>
<dbReference type="EMBL" id="MHTH01000023">
    <property type="protein sequence ID" value="OHA57772.1"/>
    <property type="molecule type" value="Genomic_DNA"/>
</dbReference>
<dbReference type="STRING" id="1802436.A2370_02530"/>